<keyword evidence="3" id="KW-0143">Chaperone</keyword>
<keyword evidence="1 3" id="KW-0963">Cytoplasm</keyword>
<evidence type="ECO:0000313" key="4">
    <source>
        <dbReference type="EMBL" id="GGJ07942.1"/>
    </source>
</evidence>
<evidence type="ECO:0000313" key="5">
    <source>
        <dbReference type="Proteomes" id="UP000637695"/>
    </source>
</evidence>
<keyword evidence="3" id="KW-0961">Cell wall biogenesis/degradation</keyword>
<comment type="subcellular location">
    <subcellularLocation>
        <location evidence="3">Cytoplasm</location>
    </subcellularLocation>
</comment>
<dbReference type="SUPFAM" id="SSF54814">
    <property type="entry name" value="Prokaryotic type KH domain (KH-domain type II)"/>
    <property type="match status" value="1"/>
</dbReference>
<dbReference type="GO" id="GO:0009252">
    <property type="term" value="P:peptidoglycan biosynthetic process"/>
    <property type="evidence" value="ECO:0007669"/>
    <property type="project" value="UniProtKB-UniRule"/>
</dbReference>
<evidence type="ECO:0000256" key="2">
    <source>
        <dbReference type="ARBA" id="ARBA00022884"/>
    </source>
</evidence>
<dbReference type="HAMAP" id="MF_00088">
    <property type="entry name" value="KhpA"/>
    <property type="match status" value="1"/>
</dbReference>
<name>A0A917KBC9_9BACL</name>
<dbReference type="PANTHER" id="PTHR34654">
    <property type="entry name" value="UPF0109 PROTEIN SCO5592"/>
    <property type="match status" value="1"/>
</dbReference>
<comment type="similarity">
    <text evidence="3">Belongs to the KhpA RNA-binding protein family.</text>
</comment>
<sequence length="76" mass="8562">MRELLEFLAKSLVEHPDAVVVEEHTRGDAVVYRLLVHPEDIGQVIGRHGRIAKAIRQVMHAAAHREGRHVIVDIAE</sequence>
<reference evidence="4" key="1">
    <citation type="journal article" date="2014" name="Int. J. Syst. Evol. Microbiol.">
        <title>Complete genome sequence of Corynebacterium casei LMG S-19264T (=DSM 44701T), isolated from a smear-ripened cheese.</title>
        <authorList>
            <consortium name="US DOE Joint Genome Institute (JGI-PGF)"/>
            <person name="Walter F."/>
            <person name="Albersmeier A."/>
            <person name="Kalinowski J."/>
            <person name="Ruckert C."/>
        </authorList>
    </citation>
    <scope>NUCLEOTIDE SEQUENCE</scope>
    <source>
        <strain evidence="4">JCM 18487</strain>
    </source>
</reference>
<accession>A0A917KBC9</accession>
<keyword evidence="5" id="KW-1185">Reference proteome</keyword>
<proteinExistence type="inferred from homology"/>
<dbReference type="Gene3D" id="3.30.300.20">
    <property type="match status" value="1"/>
</dbReference>
<dbReference type="CDD" id="cd22533">
    <property type="entry name" value="KH-II_YlqC-like"/>
    <property type="match status" value="1"/>
</dbReference>
<reference evidence="4" key="2">
    <citation type="submission" date="2020-09" db="EMBL/GenBank/DDBJ databases">
        <authorList>
            <person name="Sun Q."/>
            <person name="Ohkuma M."/>
        </authorList>
    </citation>
    <scope>NUCLEOTIDE SEQUENCE</scope>
    <source>
        <strain evidence="4">JCM 18487</strain>
    </source>
</reference>
<dbReference type="EMBL" id="BMOY01000024">
    <property type="protein sequence ID" value="GGJ07942.1"/>
    <property type="molecule type" value="Genomic_DNA"/>
</dbReference>
<dbReference type="InterPro" id="IPR009019">
    <property type="entry name" value="KH_sf_prok-type"/>
</dbReference>
<dbReference type="RefSeq" id="WP_188882342.1">
    <property type="nucleotide sequence ID" value="NZ_BMOY01000024.1"/>
</dbReference>
<dbReference type="GO" id="GO:0003723">
    <property type="term" value="F:RNA binding"/>
    <property type="evidence" value="ECO:0007669"/>
    <property type="project" value="UniProtKB-UniRule"/>
</dbReference>
<comment type="subunit">
    <text evidence="3">Forms a complex with KhpB.</text>
</comment>
<dbReference type="InterPro" id="IPR015946">
    <property type="entry name" value="KH_dom-like_a/b"/>
</dbReference>
<dbReference type="Proteomes" id="UP000637695">
    <property type="component" value="Unassembled WGS sequence"/>
</dbReference>
<dbReference type="GO" id="GO:0008360">
    <property type="term" value="P:regulation of cell shape"/>
    <property type="evidence" value="ECO:0007669"/>
    <property type="project" value="UniProtKB-KW"/>
</dbReference>
<protein>
    <recommendedName>
        <fullName evidence="3">RNA-binding protein KhpA</fullName>
    </recommendedName>
    <alternativeName>
        <fullName evidence="3">KH-domain protein A</fullName>
    </alternativeName>
</protein>
<organism evidence="4 5">
    <name type="scientific">Alicyclobacillus cellulosilyticus</name>
    <dbReference type="NCBI Taxonomy" id="1003997"/>
    <lineage>
        <taxon>Bacteria</taxon>
        <taxon>Bacillati</taxon>
        <taxon>Bacillota</taxon>
        <taxon>Bacilli</taxon>
        <taxon>Bacillales</taxon>
        <taxon>Alicyclobacillaceae</taxon>
        <taxon>Alicyclobacillus</taxon>
    </lineage>
</organism>
<dbReference type="PANTHER" id="PTHR34654:SF1">
    <property type="entry name" value="RNA-BINDING PROTEIN KHPA"/>
    <property type="match status" value="1"/>
</dbReference>
<keyword evidence="3" id="KW-0133">Cell shape</keyword>
<dbReference type="AlphaFoldDB" id="A0A917KBC9"/>
<dbReference type="InterPro" id="IPR020627">
    <property type="entry name" value="KhpA"/>
</dbReference>
<dbReference type="GO" id="GO:0005737">
    <property type="term" value="C:cytoplasm"/>
    <property type="evidence" value="ECO:0007669"/>
    <property type="project" value="UniProtKB-SubCell"/>
</dbReference>
<evidence type="ECO:0000256" key="1">
    <source>
        <dbReference type="ARBA" id="ARBA00022490"/>
    </source>
</evidence>
<dbReference type="Pfam" id="PF13083">
    <property type="entry name" value="KH_KhpA-B"/>
    <property type="match status" value="1"/>
</dbReference>
<comment type="caution">
    <text evidence="4">The sequence shown here is derived from an EMBL/GenBank/DDBJ whole genome shotgun (WGS) entry which is preliminary data.</text>
</comment>
<gene>
    <name evidence="3" type="primary">khpA</name>
    <name evidence="4" type="ORF">GCM10010885_16340</name>
</gene>
<dbReference type="GO" id="GO:0071555">
    <property type="term" value="P:cell wall organization"/>
    <property type="evidence" value="ECO:0007669"/>
    <property type="project" value="UniProtKB-KW"/>
</dbReference>
<keyword evidence="2 3" id="KW-0694">RNA-binding</keyword>
<comment type="function">
    <text evidence="3">A probable RNA chaperone. Forms a complex with KhpB which binds to cellular RNA and controls its expression. Plays a role in peptidoglycan (PG) homeostasis and cell length regulation.</text>
</comment>
<evidence type="ECO:0000256" key="3">
    <source>
        <dbReference type="HAMAP-Rule" id="MF_00088"/>
    </source>
</evidence>
<dbReference type="PROSITE" id="PS50084">
    <property type="entry name" value="KH_TYPE_1"/>
    <property type="match status" value="1"/>
</dbReference>